<proteinExistence type="predicted"/>
<organism evidence="1 2">
    <name type="scientific">Senna tora</name>
    <dbReference type="NCBI Taxonomy" id="362788"/>
    <lineage>
        <taxon>Eukaryota</taxon>
        <taxon>Viridiplantae</taxon>
        <taxon>Streptophyta</taxon>
        <taxon>Embryophyta</taxon>
        <taxon>Tracheophyta</taxon>
        <taxon>Spermatophyta</taxon>
        <taxon>Magnoliopsida</taxon>
        <taxon>eudicotyledons</taxon>
        <taxon>Gunneridae</taxon>
        <taxon>Pentapetalae</taxon>
        <taxon>rosids</taxon>
        <taxon>fabids</taxon>
        <taxon>Fabales</taxon>
        <taxon>Fabaceae</taxon>
        <taxon>Caesalpinioideae</taxon>
        <taxon>Cassia clade</taxon>
        <taxon>Senna</taxon>
    </lineage>
</organism>
<reference evidence="1" key="1">
    <citation type="submission" date="2020-09" db="EMBL/GenBank/DDBJ databases">
        <title>Genome-Enabled Discovery of Anthraquinone Biosynthesis in Senna tora.</title>
        <authorList>
            <person name="Kang S.-H."/>
            <person name="Pandey R.P."/>
            <person name="Lee C.-M."/>
            <person name="Sim J.-S."/>
            <person name="Jeong J.-T."/>
            <person name="Choi B.-S."/>
            <person name="Jung M."/>
            <person name="Ginzburg D."/>
            <person name="Zhao K."/>
            <person name="Won S.Y."/>
            <person name="Oh T.-J."/>
            <person name="Yu Y."/>
            <person name="Kim N.-H."/>
            <person name="Lee O.R."/>
            <person name="Lee T.-H."/>
            <person name="Bashyal P."/>
            <person name="Kim T.-S."/>
            <person name="Lee W.-H."/>
            <person name="Kawkins C."/>
            <person name="Kim C.-K."/>
            <person name="Kim J.S."/>
            <person name="Ahn B.O."/>
            <person name="Rhee S.Y."/>
            <person name="Sohng J.K."/>
        </authorList>
    </citation>
    <scope>NUCLEOTIDE SEQUENCE</scope>
    <source>
        <tissue evidence="1">Leaf</tissue>
    </source>
</reference>
<protein>
    <submittedName>
        <fullName evidence="1">Uncharacterized protein</fullName>
    </submittedName>
</protein>
<accession>A0A835C9G6</accession>
<evidence type="ECO:0000313" key="2">
    <source>
        <dbReference type="Proteomes" id="UP000634136"/>
    </source>
</evidence>
<dbReference type="Proteomes" id="UP000634136">
    <property type="component" value="Unassembled WGS sequence"/>
</dbReference>
<comment type="caution">
    <text evidence="1">The sequence shown here is derived from an EMBL/GenBank/DDBJ whole genome shotgun (WGS) entry which is preliminary data.</text>
</comment>
<sequence>MHGNTDGRGKQVKEETFIIVVMMKTNKMKEGQRNE</sequence>
<gene>
    <name evidence="1" type="ORF">G2W53_008965</name>
</gene>
<evidence type="ECO:0000313" key="1">
    <source>
        <dbReference type="EMBL" id="KAF7834106.1"/>
    </source>
</evidence>
<dbReference type="EMBL" id="JAAIUW010000004">
    <property type="protein sequence ID" value="KAF7834106.1"/>
    <property type="molecule type" value="Genomic_DNA"/>
</dbReference>
<name>A0A835C9G6_9FABA</name>
<dbReference type="AlphaFoldDB" id="A0A835C9G6"/>
<keyword evidence="2" id="KW-1185">Reference proteome</keyword>